<evidence type="ECO:0000259" key="1">
    <source>
        <dbReference type="Pfam" id="PF13472"/>
    </source>
</evidence>
<proteinExistence type="predicted"/>
<gene>
    <name evidence="2" type="ORF">EV644_104332</name>
</gene>
<accession>A0ABY2BN30</accession>
<dbReference type="PANTHER" id="PTHR37981">
    <property type="entry name" value="LIPASE 2"/>
    <property type="match status" value="1"/>
</dbReference>
<dbReference type="EMBL" id="SLWM01000004">
    <property type="protein sequence ID" value="TCO25828.1"/>
    <property type="molecule type" value="Genomic_DNA"/>
</dbReference>
<dbReference type="PANTHER" id="PTHR37981:SF1">
    <property type="entry name" value="SGNH HYDROLASE-TYPE ESTERASE DOMAIN-CONTAINING PROTEIN"/>
    <property type="match status" value="1"/>
</dbReference>
<name>A0ABY2BN30_9ACTN</name>
<comment type="caution">
    <text evidence="2">The sequence shown here is derived from an EMBL/GenBank/DDBJ whole genome shotgun (WGS) entry which is preliminary data.</text>
</comment>
<dbReference type="SUPFAM" id="SSF52266">
    <property type="entry name" value="SGNH hydrolase"/>
    <property type="match status" value="1"/>
</dbReference>
<dbReference type="Gene3D" id="3.40.50.1110">
    <property type="entry name" value="SGNH hydrolase"/>
    <property type="match status" value="1"/>
</dbReference>
<evidence type="ECO:0000313" key="3">
    <source>
        <dbReference type="Proteomes" id="UP000295818"/>
    </source>
</evidence>
<dbReference type="CDD" id="cd01823">
    <property type="entry name" value="SEST_like"/>
    <property type="match status" value="1"/>
</dbReference>
<evidence type="ECO:0000313" key="2">
    <source>
        <dbReference type="EMBL" id="TCO25828.1"/>
    </source>
</evidence>
<dbReference type="InterPro" id="IPR037460">
    <property type="entry name" value="SEST-like"/>
</dbReference>
<feature type="domain" description="SGNH hydrolase-type esterase" evidence="1">
    <location>
        <begin position="37"/>
        <end position="276"/>
    </location>
</feature>
<dbReference type="Proteomes" id="UP000295818">
    <property type="component" value="Unassembled WGS sequence"/>
</dbReference>
<dbReference type="InterPro" id="IPR013830">
    <property type="entry name" value="SGNH_hydro"/>
</dbReference>
<keyword evidence="3" id="KW-1185">Reference proteome</keyword>
<sequence>MEEPFSSGSFGCEGRSLILAGRDRFCSVISPGSLYVAMGSSFAAGPGIKPLVDKAAGRSERNYAHLVAEALDLRLVDVTYSGATTANLLSEPQDGAAPQVEAIGPETRLVTITAGGNDLEYIGTFLRGSMMNTLAKPATLLGRRVANRIRARVSYLKAQSEYDAAAASLAEVVTRIRERAPQSRILLVDYLTLVGPATRPRLDVPLNEEQLPSIGFIADGLAGAFATAAEKTGADLIAASAASREHAIGSAEPWTTGFTLRPGAAPYHPNAAGMAAVADLILQKLRSE</sequence>
<protein>
    <submittedName>
        <fullName evidence="2">GDSL-like lipase/acylhydrolase family protein</fullName>
    </submittedName>
</protein>
<reference evidence="2 3" key="1">
    <citation type="journal article" date="2015" name="Stand. Genomic Sci.">
        <title>Genomic Encyclopedia of Bacterial and Archaeal Type Strains, Phase III: the genomes of soil and plant-associated and newly described type strains.</title>
        <authorList>
            <person name="Whitman W.B."/>
            <person name="Woyke T."/>
            <person name="Klenk H.P."/>
            <person name="Zhou Y."/>
            <person name="Lilburn T.G."/>
            <person name="Beck B.J."/>
            <person name="De Vos P."/>
            <person name="Vandamme P."/>
            <person name="Eisen J.A."/>
            <person name="Garrity G."/>
            <person name="Hugenholtz P."/>
            <person name="Kyrpides N.C."/>
        </authorList>
    </citation>
    <scope>NUCLEOTIDE SEQUENCE [LARGE SCALE GENOMIC DNA]</scope>
    <source>
        <strain evidence="2 3">VKM Ac-2538</strain>
    </source>
</reference>
<organism evidence="2 3">
    <name type="scientific">Kribbella orskensis</name>
    <dbReference type="NCBI Taxonomy" id="2512216"/>
    <lineage>
        <taxon>Bacteria</taxon>
        <taxon>Bacillati</taxon>
        <taxon>Actinomycetota</taxon>
        <taxon>Actinomycetes</taxon>
        <taxon>Propionibacteriales</taxon>
        <taxon>Kribbellaceae</taxon>
        <taxon>Kribbella</taxon>
    </lineage>
</organism>
<dbReference type="InterPro" id="IPR036514">
    <property type="entry name" value="SGNH_hydro_sf"/>
</dbReference>
<dbReference type="Pfam" id="PF13472">
    <property type="entry name" value="Lipase_GDSL_2"/>
    <property type="match status" value="1"/>
</dbReference>